<dbReference type="PANTHER" id="PTHR33221">
    <property type="entry name" value="WINGED HELIX-TURN-HELIX TRANSCRIPTIONAL REGULATOR, RRF2 FAMILY"/>
    <property type="match status" value="1"/>
</dbReference>
<protein>
    <submittedName>
        <fullName evidence="2">HTH-type transcriptional repressor NsrR</fullName>
    </submittedName>
</protein>
<dbReference type="EMBL" id="CXPG01000025">
    <property type="protein sequence ID" value="CTQ34768.1"/>
    <property type="molecule type" value="Genomic_DNA"/>
</dbReference>
<dbReference type="Proteomes" id="UP000048908">
    <property type="component" value="Unassembled WGS sequence"/>
</dbReference>
<gene>
    <name evidence="2" type="primary">nsrR</name>
    <name evidence="2" type="ORF">JAN5088_03564</name>
</gene>
<dbReference type="InterPro" id="IPR000944">
    <property type="entry name" value="Tscrpt_reg_Rrf2"/>
</dbReference>
<keyword evidence="1" id="KW-0238">DNA-binding</keyword>
<organism evidence="2 3">
    <name type="scientific">Jannaschia rubra</name>
    <dbReference type="NCBI Taxonomy" id="282197"/>
    <lineage>
        <taxon>Bacteria</taxon>
        <taxon>Pseudomonadati</taxon>
        <taxon>Pseudomonadota</taxon>
        <taxon>Alphaproteobacteria</taxon>
        <taxon>Rhodobacterales</taxon>
        <taxon>Roseobacteraceae</taxon>
        <taxon>Jannaschia</taxon>
    </lineage>
</organism>
<dbReference type="GO" id="GO:0003700">
    <property type="term" value="F:DNA-binding transcription factor activity"/>
    <property type="evidence" value="ECO:0007669"/>
    <property type="project" value="TreeGrafter"/>
</dbReference>
<name>A0A0M6XVG0_9RHOB</name>
<dbReference type="InterPro" id="IPR036390">
    <property type="entry name" value="WH_DNA-bd_sf"/>
</dbReference>
<dbReference type="SUPFAM" id="SSF46785">
    <property type="entry name" value="Winged helix' DNA-binding domain"/>
    <property type="match status" value="1"/>
</dbReference>
<dbReference type="OrthoDB" id="9795923at2"/>
<dbReference type="NCBIfam" id="TIGR00738">
    <property type="entry name" value="rrf2_super"/>
    <property type="match status" value="1"/>
</dbReference>
<dbReference type="RefSeq" id="WP_055684131.1">
    <property type="nucleotide sequence ID" value="NZ_CANMUL010000008.1"/>
</dbReference>
<dbReference type="GO" id="GO:0005829">
    <property type="term" value="C:cytosol"/>
    <property type="evidence" value="ECO:0007669"/>
    <property type="project" value="TreeGrafter"/>
</dbReference>
<dbReference type="Pfam" id="PF02082">
    <property type="entry name" value="Rrf2"/>
    <property type="match status" value="1"/>
</dbReference>
<reference evidence="2 3" key="1">
    <citation type="submission" date="2015-07" db="EMBL/GenBank/DDBJ databases">
        <authorList>
            <person name="Noorani M."/>
        </authorList>
    </citation>
    <scope>NUCLEOTIDE SEQUENCE [LARGE SCALE GENOMIC DNA]</scope>
    <source>
        <strain evidence="2 3">CECT 5088</strain>
    </source>
</reference>
<dbReference type="Gene3D" id="1.10.10.10">
    <property type="entry name" value="Winged helix-like DNA-binding domain superfamily/Winged helix DNA-binding domain"/>
    <property type="match status" value="1"/>
</dbReference>
<evidence type="ECO:0000313" key="3">
    <source>
        <dbReference type="Proteomes" id="UP000048908"/>
    </source>
</evidence>
<sequence>MRLTSFTDFGLRALMRMAGEPERDHSTAEMAAEFGISRDHLTKAVALLARGGVLVTRRGHGGGARLARPASEIGLGDVVALLEGGTAMVECDRADGGGCTLTPVCRLRGLLAGAEAAFIETLNTRSLADCALPPRKGADA</sequence>
<proteinExistence type="predicted"/>
<evidence type="ECO:0000313" key="2">
    <source>
        <dbReference type="EMBL" id="CTQ34768.1"/>
    </source>
</evidence>
<dbReference type="PANTHER" id="PTHR33221:SF4">
    <property type="entry name" value="HTH-TYPE TRANSCRIPTIONAL REPRESSOR NSRR"/>
    <property type="match status" value="1"/>
</dbReference>
<accession>A0A0M6XVG0</accession>
<evidence type="ECO:0000256" key="1">
    <source>
        <dbReference type="ARBA" id="ARBA00023125"/>
    </source>
</evidence>
<dbReference type="AlphaFoldDB" id="A0A0M6XVG0"/>
<dbReference type="STRING" id="282197.SAMN04488517_11173"/>
<dbReference type="InterPro" id="IPR036388">
    <property type="entry name" value="WH-like_DNA-bd_sf"/>
</dbReference>
<dbReference type="PROSITE" id="PS51197">
    <property type="entry name" value="HTH_RRF2_2"/>
    <property type="match status" value="1"/>
</dbReference>
<dbReference type="GO" id="GO:0003677">
    <property type="term" value="F:DNA binding"/>
    <property type="evidence" value="ECO:0007669"/>
    <property type="project" value="UniProtKB-KW"/>
</dbReference>
<keyword evidence="3" id="KW-1185">Reference proteome</keyword>